<dbReference type="Proteomes" id="UP001281003">
    <property type="component" value="Unassembled WGS sequence"/>
</dbReference>
<sequence length="75" mass="7986">GRPGEPGWHLAPLPQAPRPVGCPAQTEKLKSQSVPVTKLPPPPFFASLVSLFHIVLSLAPRLTTDDLKIPGADDN</sequence>
<feature type="non-terminal residue" evidence="2">
    <location>
        <position position="1"/>
    </location>
</feature>
<feature type="region of interest" description="Disordered" evidence="1">
    <location>
        <begin position="1"/>
        <end position="22"/>
    </location>
</feature>
<name>A0AAE0P8W7_SORBR</name>
<gene>
    <name evidence="2" type="ORF">B0T20DRAFT_332617</name>
</gene>
<evidence type="ECO:0000313" key="2">
    <source>
        <dbReference type="EMBL" id="KAK3395489.1"/>
    </source>
</evidence>
<reference evidence="2" key="2">
    <citation type="submission" date="2023-07" db="EMBL/GenBank/DDBJ databases">
        <authorList>
            <consortium name="Lawrence Berkeley National Laboratory"/>
            <person name="Haridas S."/>
            <person name="Hensen N."/>
            <person name="Bonometti L."/>
            <person name="Westerberg I."/>
            <person name="Brannstrom I.O."/>
            <person name="Guillou S."/>
            <person name="Cros-Aarteil S."/>
            <person name="Calhoun S."/>
            <person name="Kuo A."/>
            <person name="Mondo S."/>
            <person name="Pangilinan J."/>
            <person name="Riley R."/>
            <person name="LaButti K."/>
            <person name="Andreopoulos B."/>
            <person name="Lipzen A."/>
            <person name="Chen C."/>
            <person name="Yanf M."/>
            <person name="Daum C."/>
            <person name="Ng V."/>
            <person name="Clum A."/>
            <person name="Steindorff A."/>
            <person name="Ohm R."/>
            <person name="Martin F."/>
            <person name="Silar P."/>
            <person name="Natvig D."/>
            <person name="Lalanne C."/>
            <person name="Gautier V."/>
            <person name="Ament-velasquez S.L."/>
            <person name="Kruys A."/>
            <person name="Hutchinson M.I."/>
            <person name="Powell A.J."/>
            <person name="Barry K."/>
            <person name="Miller A.N."/>
            <person name="Grigoriev I.V."/>
            <person name="Debuchy R."/>
            <person name="Gladieux P."/>
            <person name="Thoren M.H."/>
            <person name="Johannesson H."/>
        </authorList>
    </citation>
    <scope>NUCLEOTIDE SEQUENCE</scope>
    <source>
        <strain evidence="2">FGSC 1904</strain>
    </source>
</reference>
<dbReference type="AlphaFoldDB" id="A0AAE0P8W7"/>
<reference evidence="2" key="1">
    <citation type="journal article" date="2023" name="Mol. Phylogenet. Evol.">
        <title>Genome-scale phylogeny and comparative genomics of the fungal order Sordariales.</title>
        <authorList>
            <person name="Hensen N."/>
            <person name="Bonometti L."/>
            <person name="Westerberg I."/>
            <person name="Brannstrom I.O."/>
            <person name="Guillou S."/>
            <person name="Cros-Aarteil S."/>
            <person name="Calhoun S."/>
            <person name="Haridas S."/>
            <person name="Kuo A."/>
            <person name="Mondo S."/>
            <person name="Pangilinan J."/>
            <person name="Riley R."/>
            <person name="LaButti K."/>
            <person name="Andreopoulos B."/>
            <person name="Lipzen A."/>
            <person name="Chen C."/>
            <person name="Yan M."/>
            <person name="Daum C."/>
            <person name="Ng V."/>
            <person name="Clum A."/>
            <person name="Steindorff A."/>
            <person name="Ohm R.A."/>
            <person name="Martin F."/>
            <person name="Silar P."/>
            <person name="Natvig D.O."/>
            <person name="Lalanne C."/>
            <person name="Gautier V."/>
            <person name="Ament-Velasquez S.L."/>
            <person name="Kruys A."/>
            <person name="Hutchinson M.I."/>
            <person name="Powell A.J."/>
            <person name="Barry K."/>
            <person name="Miller A.N."/>
            <person name="Grigoriev I.V."/>
            <person name="Debuchy R."/>
            <person name="Gladieux P."/>
            <person name="Hiltunen Thoren M."/>
            <person name="Johannesson H."/>
        </authorList>
    </citation>
    <scope>NUCLEOTIDE SEQUENCE</scope>
    <source>
        <strain evidence="2">FGSC 1904</strain>
    </source>
</reference>
<dbReference type="EMBL" id="JAUTDP010000010">
    <property type="protein sequence ID" value="KAK3395489.1"/>
    <property type="molecule type" value="Genomic_DNA"/>
</dbReference>
<evidence type="ECO:0000256" key="1">
    <source>
        <dbReference type="SAM" id="MobiDB-lite"/>
    </source>
</evidence>
<accession>A0AAE0P8W7</accession>
<comment type="caution">
    <text evidence="2">The sequence shown here is derived from an EMBL/GenBank/DDBJ whole genome shotgun (WGS) entry which is preliminary data.</text>
</comment>
<organism evidence="2 3">
    <name type="scientific">Sordaria brevicollis</name>
    <dbReference type="NCBI Taxonomy" id="83679"/>
    <lineage>
        <taxon>Eukaryota</taxon>
        <taxon>Fungi</taxon>
        <taxon>Dikarya</taxon>
        <taxon>Ascomycota</taxon>
        <taxon>Pezizomycotina</taxon>
        <taxon>Sordariomycetes</taxon>
        <taxon>Sordariomycetidae</taxon>
        <taxon>Sordariales</taxon>
        <taxon>Sordariaceae</taxon>
        <taxon>Sordaria</taxon>
    </lineage>
</organism>
<evidence type="ECO:0000313" key="3">
    <source>
        <dbReference type="Proteomes" id="UP001281003"/>
    </source>
</evidence>
<feature type="non-terminal residue" evidence="2">
    <location>
        <position position="75"/>
    </location>
</feature>
<proteinExistence type="predicted"/>
<protein>
    <submittedName>
        <fullName evidence="2">Uncharacterized protein</fullName>
    </submittedName>
</protein>
<keyword evidence="3" id="KW-1185">Reference proteome</keyword>